<dbReference type="PROSITE" id="PS51737">
    <property type="entry name" value="RECOMBINASE_DNA_BIND"/>
    <property type="match status" value="1"/>
</dbReference>
<dbReference type="InterPro" id="IPR011109">
    <property type="entry name" value="DNA_bind_recombinase_dom"/>
</dbReference>
<name>A0A6X1WAZ3_LISMN</name>
<organism evidence="4 9">
    <name type="scientific">Listeria monocytogenes</name>
    <dbReference type="NCBI Taxonomy" id="1639"/>
    <lineage>
        <taxon>Bacteria</taxon>
        <taxon>Bacillati</taxon>
        <taxon>Bacillota</taxon>
        <taxon>Bacilli</taxon>
        <taxon>Bacillales</taxon>
        <taxon>Listeriaceae</taxon>
        <taxon>Listeria</taxon>
    </lineage>
</organism>
<dbReference type="EMBL" id="AABGFX010000007">
    <property type="protein sequence ID" value="EAH3127591.1"/>
    <property type="molecule type" value="Genomic_DNA"/>
</dbReference>
<dbReference type="GO" id="GO:0000150">
    <property type="term" value="F:DNA strand exchange activity"/>
    <property type="evidence" value="ECO:0007669"/>
    <property type="project" value="InterPro"/>
</dbReference>
<sequence length="142" mass="16313">MKHIPYGYKIVDGKAEINEENAKQVKMLFTRFLEGDSLATASKSCSLNFTHSQVGRMLGKKEYCGDDFYPEIISTEVFEKVQEERLKRATKLGRLNRVKPILAVEPSTKFNMNPCIEKFADPFEQAEYIYSQIESEAQSDEE</sequence>
<comment type="caution">
    <text evidence="4">The sequence shown here is derived from an EMBL/GenBank/DDBJ whole genome shotgun (WGS) entry which is preliminary data.</text>
</comment>
<evidence type="ECO:0000313" key="9">
    <source>
        <dbReference type="Proteomes" id="UP000517258"/>
    </source>
</evidence>
<feature type="domain" description="Recombinase" evidence="1">
    <location>
        <begin position="5"/>
        <end position="92"/>
    </location>
</feature>
<evidence type="ECO:0000259" key="1">
    <source>
        <dbReference type="PROSITE" id="PS51737"/>
    </source>
</evidence>
<dbReference type="EMBL" id="AABEQV010000042">
    <property type="protein sequence ID" value="EAG9858686.1"/>
    <property type="molecule type" value="Genomic_DNA"/>
</dbReference>
<dbReference type="Proteomes" id="UP000529135">
    <property type="component" value="Unassembled WGS sequence"/>
</dbReference>
<evidence type="ECO:0000313" key="5">
    <source>
        <dbReference type="EMBL" id="EAH0219974.1"/>
    </source>
</evidence>
<dbReference type="EMBL" id="AABEQV010000007">
    <property type="protein sequence ID" value="EAG9857539.1"/>
    <property type="molecule type" value="Genomic_DNA"/>
</dbReference>
<dbReference type="Proteomes" id="UP000548826">
    <property type="component" value="Unassembled WGS sequence"/>
</dbReference>
<evidence type="ECO:0000313" key="10">
    <source>
        <dbReference type="Proteomes" id="UP000525068"/>
    </source>
</evidence>
<evidence type="ECO:0000313" key="4">
    <source>
        <dbReference type="EMBL" id="EAH0218851.1"/>
    </source>
</evidence>
<dbReference type="EMBL" id="AABEVI010000007">
    <property type="protein sequence ID" value="EAH0218851.1"/>
    <property type="molecule type" value="Genomic_DNA"/>
</dbReference>
<evidence type="ECO:0000313" key="2">
    <source>
        <dbReference type="EMBL" id="EAG9857539.1"/>
    </source>
</evidence>
<evidence type="ECO:0000313" key="8">
    <source>
        <dbReference type="EMBL" id="EAH3127591.1"/>
    </source>
</evidence>
<evidence type="ECO:0000313" key="6">
    <source>
        <dbReference type="EMBL" id="EAH1615706.1"/>
    </source>
</evidence>
<dbReference type="Gene3D" id="3.90.1750.20">
    <property type="entry name" value="Putative Large Serine Recombinase, Chain B, Domain 2"/>
    <property type="match status" value="1"/>
</dbReference>
<dbReference type="EMBL" id="AABFMV010000007">
    <property type="protein sequence ID" value="EAH1615706.1"/>
    <property type="molecule type" value="Genomic_DNA"/>
</dbReference>
<evidence type="ECO:0000313" key="3">
    <source>
        <dbReference type="EMBL" id="EAG9858686.1"/>
    </source>
</evidence>
<evidence type="ECO:0000313" key="7">
    <source>
        <dbReference type="EMBL" id="EAH1617063.1"/>
    </source>
</evidence>
<dbReference type="Proteomes" id="UP000517258">
    <property type="component" value="Unassembled WGS sequence"/>
</dbReference>
<dbReference type="EMBL" id="AABEVI010000051">
    <property type="protein sequence ID" value="EAH0219974.1"/>
    <property type="molecule type" value="Genomic_DNA"/>
</dbReference>
<dbReference type="Proteomes" id="UP000525068">
    <property type="component" value="Unassembled WGS sequence"/>
</dbReference>
<accession>A0A6X1WAZ3</accession>
<reference evidence="9 10" key="1">
    <citation type="submission" date="2019-04" db="EMBL/GenBank/DDBJ databases">
        <authorList>
            <person name="Ashton P.M."/>
            <person name="Dallman T."/>
            <person name="Nair S."/>
            <person name="De Pinna E."/>
            <person name="Peters T."/>
            <person name="Grant K."/>
        </authorList>
    </citation>
    <scope>NUCLEOTIDE SEQUENCE [LARGE SCALE GENOMIC DNA]</scope>
    <source>
        <strain evidence="2 12">429821</strain>
        <strain evidence="6 10">562417</strain>
        <strain evidence="8 11">562428</strain>
        <strain evidence="4 9">563356</strain>
    </source>
</reference>
<protein>
    <submittedName>
        <fullName evidence="4">Recombinase</fullName>
    </submittedName>
</protein>
<dbReference type="AlphaFoldDB" id="A0A6X1WAZ3"/>
<gene>
    <name evidence="6" type="ORF">D4271_09825</name>
    <name evidence="7" type="ORF">D4271_16820</name>
    <name evidence="2" type="ORF">D4C60_11090</name>
    <name evidence="3" type="ORF">D4C60_16980</name>
    <name evidence="4" type="ORF">D4D89_11030</name>
    <name evidence="5" type="ORF">D4D89_16860</name>
    <name evidence="8" type="ORF">D5M70_09760</name>
</gene>
<dbReference type="Pfam" id="PF07508">
    <property type="entry name" value="Recombinase"/>
    <property type="match status" value="1"/>
</dbReference>
<dbReference type="RefSeq" id="WP_085297268.1">
    <property type="nucleotide sequence ID" value="NZ_CAAVEO010000005.1"/>
</dbReference>
<dbReference type="GO" id="GO:0003677">
    <property type="term" value="F:DNA binding"/>
    <property type="evidence" value="ECO:0007669"/>
    <property type="project" value="InterPro"/>
</dbReference>
<evidence type="ECO:0000313" key="11">
    <source>
        <dbReference type="Proteomes" id="UP000529135"/>
    </source>
</evidence>
<dbReference type="InterPro" id="IPR038109">
    <property type="entry name" value="DNA_bind_recomb_sf"/>
</dbReference>
<proteinExistence type="predicted"/>
<evidence type="ECO:0000313" key="12">
    <source>
        <dbReference type="Proteomes" id="UP000548826"/>
    </source>
</evidence>
<dbReference type="EMBL" id="AABFMV010000039">
    <property type="protein sequence ID" value="EAH1617063.1"/>
    <property type="molecule type" value="Genomic_DNA"/>
</dbReference>